<feature type="non-terminal residue" evidence="1">
    <location>
        <position position="40"/>
    </location>
</feature>
<proteinExistence type="predicted"/>
<dbReference type="Gene3D" id="1.25.40.920">
    <property type="entry name" value="TRAP transporter T-component"/>
    <property type="match status" value="1"/>
</dbReference>
<dbReference type="Pfam" id="PF16811">
    <property type="entry name" value="TAtT"/>
    <property type="match status" value="1"/>
</dbReference>
<accession>X1CDB4</accession>
<evidence type="ECO:0000313" key="1">
    <source>
        <dbReference type="EMBL" id="GAH05587.1"/>
    </source>
</evidence>
<dbReference type="InterPro" id="IPR038537">
    <property type="entry name" value="TatT_sf"/>
</dbReference>
<comment type="caution">
    <text evidence="1">The sequence shown here is derived from an EMBL/GenBank/DDBJ whole genome shotgun (WGS) entry which is preliminary data.</text>
</comment>
<gene>
    <name evidence="1" type="ORF">S01H4_63743</name>
</gene>
<dbReference type="EMBL" id="BART01038432">
    <property type="protein sequence ID" value="GAH05587.1"/>
    <property type="molecule type" value="Genomic_DNA"/>
</dbReference>
<organism evidence="1">
    <name type="scientific">marine sediment metagenome</name>
    <dbReference type="NCBI Taxonomy" id="412755"/>
    <lineage>
        <taxon>unclassified sequences</taxon>
        <taxon>metagenomes</taxon>
        <taxon>ecological metagenomes</taxon>
    </lineage>
</organism>
<dbReference type="AlphaFoldDB" id="X1CDB4"/>
<protein>
    <submittedName>
        <fullName evidence="1">Uncharacterized protein</fullName>
    </submittedName>
</protein>
<dbReference type="InterPro" id="IPR031823">
    <property type="entry name" value="TatT"/>
</dbReference>
<sequence>MPVLWAGSIAVNEQNVEDFINLLNKALEIDPDSNPENRLA</sequence>
<reference evidence="1" key="1">
    <citation type="journal article" date="2014" name="Front. Microbiol.">
        <title>High frequency of phylogenetically diverse reductive dehalogenase-homologous genes in deep subseafloor sedimentary metagenomes.</title>
        <authorList>
            <person name="Kawai M."/>
            <person name="Futagami T."/>
            <person name="Toyoda A."/>
            <person name="Takaki Y."/>
            <person name="Nishi S."/>
            <person name="Hori S."/>
            <person name="Arai W."/>
            <person name="Tsubouchi T."/>
            <person name="Morono Y."/>
            <person name="Uchiyama I."/>
            <person name="Ito T."/>
            <person name="Fujiyama A."/>
            <person name="Inagaki F."/>
            <person name="Takami H."/>
        </authorList>
    </citation>
    <scope>NUCLEOTIDE SEQUENCE</scope>
    <source>
        <strain evidence="1">Expedition CK06-06</strain>
    </source>
</reference>
<name>X1CDB4_9ZZZZ</name>